<dbReference type="EMBL" id="RCXL01000001">
    <property type="protein sequence ID" value="RYT78219.1"/>
    <property type="molecule type" value="Genomic_DNA"/>
</dbReference>
<dbReference type="EMBL" id="JABAGL010000014">
    <property type="protein sequence ID" value="NME86673.1"/>
    <property type="molecule type" value="Genomic_DNA"/>
</dbReference>
<evidence type="ECO:0000313" key="2">
    <source>
        <dbReference type="EMBL" id="KAA5277302.1"/>
    </source>
</evidence>
<dbReference type="EMBL" id="QSLA01000003">
    <property type="protein sequence ID" value="RHF11067.1"/>
    <property type="molecule type" value="Genomic_DNA"/>
</dbReference>
<dbReference type="AlphaFoldDB" id="A0A415RYC7"/>
<keyword evidence="1" id="KW-0472">Membrane</keyword>
<reference evidence="5 7" key="3">
    <citation type="journal article" date="2019" name="Science, e1252229">
        <title>Invertible promoters mediate bacterial phase variation, antibiotic resistance, and host adaptation in the gut.</title>
        <authorList>
            <person name="Jiang X."/>
            <person name="Hall A.B."/>
            <person name="Arthur T.D."/>
            <person name="Plichta D.R."/>
            <person name="Covington C.T."/>
            <person name="Poyet M."/>
            <person name="Crothers J."/>
            <person name="Moses P.L."/>
            <person name="Tolonen A.C."/>
            <person name="Vlamakis H."/>
            <person name="Alm E.J."/>
            <person name="Xavier R.J."/>
        </authorList>
    </citation>
    <scope>NUCLEOTIDE SEQUENCE [LARGE SCALE GENOMIC DNA]</scope>
    <source>
        <strain evidence="5">Bj_0095</strain>
        <strain evidence="7">bj_0095</strain>
    </source>
</reference>
<evidence type="ECO:0000313" key="9">
    <source>
        <dbReference type="Proteomes" id="UP000520291"/>
    </source>
</evidence>
<reference evidence="2 8" key="2">
    <citation type="journal article" date="2019" name="Nat. Med.">
        <title>A library of human gut bacterial isolates paired with longitudinal multiomics data enables mechanistic microbiome research.</title>
        <authorList>
            <person name="Poyet M."/>
            <person name="Groussin M."/>
            <person name="Gibbons S.M."/>
            <person name="Avila-Pacheco J."/>
            <person name="Jiang X."/>
            <person name="Kearney S.M."/>
            <person name="Perrotta A.R."/>
            <person name="Berdy B."/>
            <person name="Zhao S."/>
            <person name="Lieberman T.D."/>
            <person name="Swanson P.K."/>
            <person name="Smith M."/>
            <person name="Roesemann S."/>
            <person name="Alexander J.E."/>
            <person name="Rich S.A."/>
            <person name="Livny J."/>
            <person name="Vlamakis H."/>
            <person name="Clish C."/>
            <person name="Bullock K."/>
            <person name="Deik A."/>
            <person name="Scott J."/>
            <person name="Pierce K.A."/>
            <person name="Xavier R.J."/>
            <person name="Alm E.J."/>
        </authorList>
    </citation>
    <scope>NUCLEOTIDE SEQUENCE [LARGE SCALE GENOMIC DNA]</scope>
    <source>
        <strain evidence="2 8">BIOML-A1</strain>
    </source>
</reference>
<comment type="caution">
    <text evidence="5">The sequence shown here is derived from an EMBL/GenBank/DDBJ whole genome shotgun (WGS) entry which is preliminary data.</text>
</comment>
<evidence type="ECO:0000313" key="7">
    <source>
        <dbReference type="Proteomes" id="UP000291917"/>
    </source>
</evidence>
<feature type="transmembrane region" description="Helical" evidence="1">
    <location>
        <begin position="19"/>
        <end position="42"/>
    </location>
</feature>
<dbReference type="Proteomes" id="UP000291917">
    <property type="component" value="Unassembled WGS sequence"/>
</dbReference>
<evidence type="ECO:0000313" key="8">
    <source>
        <dbReference type="Proteomes" id="UP000335496"/>
    </source>
</evidence>
<protein>
    <recommendedName>
        <fullName evidence="10">Transmembrane protein</fullName>
    </recommendedName>
</protein>
<evidence type="ECO:0000313" key="6">
    <source>
        <dbReference type="Proteomes" id="UP000283538"/>
    </source>
</evidence>
<evidence type="ECO:0000313" key="3">
    <source>
        <dbReference type="EMBL" id="NME86673.1"/>
    </source>
</evidence>
<evidence type="ECO:0008006" key="10">
    <source>
        <dbReference type="Google" id="ProtNLM"/>
    </source>
</evidence>
<gene>
    <name evidence="4" type="ORF">DW701_04010</name>
    <name evidence="5" type="ORF">EAJ03_00580</name>
    <name evidence="2" type="ORF">F2Z23_00570</name>
    <name evidence="3" type="ORF">HF841_11690</name>
</gene>
<keyword evidence="8" id="KW-1185">Reference proteome</keyword>
<organism evidence="5 7">
    <name type="scientific">Bacteroides eggerthii</name>
    <dbReference type="NCBI Taxonomy" id="28111"/>
    <lineage>
        <taxon>Bacteria</taxon>
        <taxon>Pseudomonadati</taxon>
        <taxon>Bacteroidota</taxon>
        <taxon>Bacteroidia</taxon>
        <taxon>Bacteroidales</taxon>
        <taxon>Bacteroidaceae</taxon>
        <taxon>Bacteroides</taxon>
    </lineage>
</organism>
<proteinExistence type="predicted"/>
<sequence length="74" mass="8781">MFSVTKEFIFRQSAPKVCYIFFCPCYIIVPVFPECAIILFLARKVIIRIFIGEKMANFAPCRSKMREIIYKINY</sequence>
<evidence type="ECO:0000313" key="4">
    <source>
        <dbReference type="EMBL" id="RHF11067.1"/>
    </source>
</evidence>
<evidence type="ECO:0000256" key="1">
    <source>
        <dbReference type="SAM" id="Phobius"/>
    </source>
</evidence>
<dbReference type="Proteomes" id="UP000520291">
    <property type="component" value="Unassembled WGS sequence"/>
</dbReference>
<accession>A0A415RYC7</accession>
<evidence type="ECO:0000313" key="5">
    <source>
        <dbReference type="EMBL" id="RYT78219.1"/>
    </source>
</evidence>
<dbReference type="Proteomes" id="UP000335496">
    <property type="component" value="Unassembled WGS sequence"/>
</dbReference>
<reference evidence="4 6" key="1">
    <citation type="submission" date="2018-08" db="EMBL/GenBank/DDBJ databases">
        <title>A genome reference for cultivated species of the human gut microbiota.</title>
        <authorList>
            <person name="Zou Y."/>
            <person name="Xue W."/>
            <person name="Luo G."/>
        </authorList>
    </citation>
    <scope>NUCLEOTIDE SEQUENCE [LARGE SCALE GENOMIC DNA]</scope>
    <source>
        <strain evidence="4 6">AM26-26AC</strain>
    </source>
</reference>
<keyword evidence="1" id="KW-0812">Transmembrane</keyword>
<keyword evidence="1" id="KW-1133">Transmembrane helix</keyword>
<dbReference type="EMBL" id="VVZX01000001">
    <property type="protein sequence ID" value="KAA5277302.1"/>
    <property type="molecule type" value="Genomic_DNA"/>
</dbReference>
<reference evidence="3 9" key="4">
    <citation type="submission" date="2020-04" db="EMBL/GenBank/DDBJ databases">
        <authorList>
            <person name="Hitch T.C.A."/>
            <person name="Wylensek D."/>
            <person name="Clavel T."/>
        </authorList>
    </citation>
    <scope>NUCLEOTIDE SEQUENCE [LARGE SCALE GENOMIC DNA]</scope>
    <source>
        <strain evidence="3 9">WCA3-601-WT-5E</strain>
    </source>
</reference>
<dbReference type="Proteomes" id="UP000283538">
    <property type="component" value="Unassembled WGS sequence"/>
</dbReference>
<name>A0A415RYC7_9BACE</name>